<evidence type="ECO:0000313" key="1">
    <source>
        <dbReference type="EMBL" id="KAK9951375.1"/>
    </source>
</evidence>
<dbReference type="EMBL" id="JBEDUW010000001">
    <property type="protein sequence ID" value="KAK9951375.1"/>
    <property type="molecule type" value="Genomic_DNA"/>
</dbReference>
<accession>A0AAW1YRP2</accession>
<name>A0AAW1YRP2_RUBAR</name>
<evidence type="ECO:0000313" key="2">
    <source>
        <dbReference type="Proteomes" id="UP001457282"/>
    </source>
</evidence>
<protein>
    <submittedName>
        <fullName evidence="1">Uncharacterized protein</fullName>
    </submittedName>
</protein>
<sequence>MLEQRLYSTPSSSLLLAAFVHPLLRDPSAASQSKIVQHILHCLLSRLLLLELQFLLEKLPLIHILMSKWEGPFIIKESHSSGYYVLASVDNGTLLSSINGKWLKPYYS</sequence>
<dbReference type="AlphaFoldDB" id="A0AAW1YRP2"/>
<comment type="caution">
    <text evidence="1">The sequence shown here is derived from an EMBL/GenBank/DDBJ whole genome shotgun (WGS) entry which is preliminary data.</text>
</comment>
<dbReference type="Proteomes" id="UP001457282">
    <property type="component" value="Unassembled WGS sequence"/>
</dbReference>
<gene>
    <name evidence="1" type="ORF">M0R45_006822</name>
</gene>
<organism evidence="1 2">
    <name type="scientific">Rubus argutus</name>
    <name type="common">Southern blackberry</name>
    <dbReference type="NCBI Taxonomy" id="59490"/>
    <lineage>
        <taxon>Eukaryota</taxon>
        <taxon>Viridiplantae</taxon>
        <taxon>Streptophyta</taxon>
        <taxon>Embryophyta</taxon>
        <taxon>Tracheophyta</taxon>
        <taxon>Spermatophyta</taxon>
        <taxon>Magnoliopsida</taxon>
        <taxon>eudicotyledons</taxon>
        <taxon>Gunneridae</taxon>
        <taxon>Pentapetalae</taxon>
        <taxon>rosids</taxon>
        <taxon>fabids</taxon>
        <taxon>Rosales</taxon>
        <taxon>Rosaceae</taxon>
        <taxon>Rosoideae</taxon>
        <taxon>Rosoideae incertae sedis</taxon>
        <taxon>Rubus</taxon>
    </lineage>
</organism>
<proteinExistence type="predicted"/>
<reference evidence="1 2" key="1">
    <citation type="journal article" date="2023" name="G3 (Bethesda)">
        <title>A chromosome-length genome assembly and annotation of blackberry (Rubus argutus, cv. 'Hillquist').</title>
        <authorList>
            <person name="Bruna T."/>
            <person name="Aryal R."/>
            <person name="Dudchenko O."/>
            <person name="Sargent D.J."/>
            <person name="Mead D."/>
            <person name="Buti M."/>
            <person name="Cavallini A."/>
            <person name="Hytonen T."/>
            <person name="Andres J."/>
            <person name="Pham M."/>
            <person name="Weisz D."/>
            <person name="Mascagni F."/>
            <person name="Usai G."/>
            <person name="Natali L."/>
            <person name="Bassil N."/>
            <person name="Fernandez G.E."/>
            <person name="Lomsadze A."/>
            <person name="Armour M."/>
            <person name="Olukolu B."/>
            <person name="Poorten T."/>
            <person name="Britton C."/>
            <person name="Davik J."/>
            <person name="Ashrafi H."/>
            <person name="Aiden E.L."/>
            <person name="Borodovsky M."/>
            <person name="Worthington M."/>
        </authorList>
    </citation>
    <scope>NUCLEOTIDE SEQUENCE [LARGE SCALE GENOMIC DNA]</scope>
    <source>
        <strain evidence="1">PI 553951</strain>
    </source>
</reference>
<keyword evidence="2" id="KW-1185">Reference proteome</keyword>